<organism evidence="2 3">
    <name type="scientific">Actinotalea ferrariae CF5-4</name>
    <dbReference type="NCBI Taxonomy" id="948458"/>
    <lineage>
        <taxon>Bacteria</taxon>
        <taxon>Bacillati</taxon>
        <taxon>Actinomycetota</taxon>
        <taxon>Actinomycetes</taxon>
        <taxon>Micrococcales</taxon>
        <taxon>Cellulomonadaceae</taxon>
        <taxon>Actinotalea</taxon>
    </lineage>
</organism>
<dbReference type="EMBL" id="AXCW01000018">
    <property type="protein sequence ID" value="EYR64788.1"/>
    <property type="molecule type" value="Genomic_DNA"/>
</dbReference>
<feature type="non-terminal residue" evidence="2">
    <location>
        <position position="585"/>
    </location>
</feature>
<keyword evidence="3" id="KW-1185">Reference proteome</keyword>
<dbReference type="Proteomes" id="UP000019753">
    <property type="component" value="Unassembled WGS sequence"/>
</dbReference>
<dbReference type="PANTHER" id="PTHR43685">
    <property type="entry name" value="GLYCOSYLTRANSFERASE"/>
    <property type="match status" value="1"/>
</dbReference>
<keyword evidence="2" id="KW-0808">Transferase</keyword>
<feature type="transmembrane region" description="Helical" evidence="1">
    <location>
        <begin position="532"/>
        <end position="551"/>
    </location>
</feature>
<dbReference type="RefSeq" id="WP_034222352.1">
    <property type="nucleotide sequence ID" value="NZ_AXCW01000018.1"/>
</dbReference>
<dbReference type="GO" id="GO:0016740">
    <property type="term" value="F:transferase activity"/>
    <property type="evidence" value="ECO:0007669"/>
    <property type="project" value="UniProtKB-KW"/>
</dbReference>
<feature type="transmembrane region" description="Helical" evidence="1">
    <location>
        <begin position="557"/>
        <end position="577"/>
    </location>
</feature>
<keyword evidence="1" id="KW-1133">Transmembrane helix</keyword>
<protein>
    <submittedName>
        <fullName evidence="2">Glycosyl transferase family 2</fullName>
    </submittedName>
</protein>
<dbReference type="SUPFAM" id="SSF53448">
    <property type="entry name" value="Nucleotide-diphospho-sugar transferases"/>
    <property type="match status" value="1"/>
</dbReference>
<dbReference type="AlphaFoldDB" id="A0A021VUI3"/>
<gene>
    <name evidence="2" type="ORF">N866_05110</name>
</gene>
<name>A0A021VUI3_9CELL</name>
<accession>A0A021VUI3</accession>
<evidence type="ECO:0000256" key="1">
    <source>
        <dbReference type="SAM" id="Phobius"/>
    </source>
</evidence>
<evidence type="ECO:0000313" key="3">
    <source>
        <dbReference type="Proteomes" id="UP000019753"/>
    </source>
</evidence>
<comment type="caution">
    <text evidence="2">The sequence shown here is derived from an EMBL/GenBank/DDBJ whole genome shotgun (WGS) entry which is preliminary data.</text>
</comment>
<dbReference type="OrthoDB" id="3734530at2"/>
<evidence type="ECO:0000313" key="2">
    <source>
        <dbReference type="EMBL" id="EYR64788.1"/>
    </source>
</evidence>
<keyword evidence="1" id="KW-0812">Transmembrane</keyword>
<sequence length="585" mass="61167">MTDAGRPPGPAARRPRGPHVTAVLVTRGDTEYVEQTLAAVLGQTRPPDRLLVVDAGPEPAPVVRGLVRDLRPPALLDPTTGAPPTVVVHLHVPRARSFGAAVRAALTAGAHVVDAAPGDPPDAPSERTGTGEPWLWLLHDDSAPEPGALAALLHAVELAPSVAVAGCKQRTWAGSPCVLEVGVWTSRFGRRMTGLDGPELDQGQHDAREDVLAVGLAGALVRRDVWDGLGGPDPALGPYGDGLDLCRRARLAGHRVVAVPDAVVRHAQASLSEAHSGAVLHRPGWDLRRSVRARREAYLHAQLTGVPLPLVPVVAVLAVVSSLVRALGRLVVKEPHLVGAELLAPWTVLLHPARVVRARRAAARTARLPRRSLRPLQVGWRDVARQARDRRLTAAEMRRRQEAPSELELRELAVLRRRRRGGLALVVLVAAALTIATVGRLVTRVVAGERLSGGAVLPGDASAVQVWELVLAGRVPAGLGHAAPTDPALVTLLPLTALTGSVGSAAALVLLLAPVLAAVGAWYAAGAATRSVALRAWAALAWTVAPALTLGVGTGRWGAVLAHVLLPWVVLGVARGVGVARVDGV</sequence>
<dbReference type="InterPro" id="IPR050834">
    <property type="entry name" value="Glycosyltransf_2"/>
</dbReference>
<proteinExistence type="predicted"/>
<dbReference type="Pfam" id="PF13641">
    <property type="entry name" value="Glyco_tranf_2_3"/>
    <property type="match status" value="1"/>
</dbReference>
<dbReference type="InterPro" id="IPR029044">
    <property type="entry name" value="Nucleotide-diphossugar_trans"/>
</dbReference>
<keyword evidence="1" id="KW-0472">Membrane</keyword>
<feature type="transmembrane region" description="Helical" evidence="1">
    <location>
        <begin position="502"/>
        <end position="525"/>
    </location>
</feature>
<feature type="transmembrane region" description="Helical" evidence="1">
    <location>
        <begin position="422"/>
        <end position="442"/>
    </location>
</feature>
<reference evidence="2 3" key="1">
    <citation type="submission" date="2014-01" db="EMBL/GenBank/DDBJ databases">
        <title>Actinotalea ferrariae CF5-4.</title>
        <authorList>
            <person name="Chen F."/>
            <person name="Li Y."/>
            <person name="Wang G."/>
        </authorList>
    </citation>
    <scope>NUCLEOTIDE SEQUENCE [LARGE SCALE GENOMIC DNA]</scope>
    <source>
        <strain evidence="2 3">CF5-4</strain>
    </source>
</reference>
<feature type="transmembrane region" description="Helical" evidence="1">
    <location>
        <begin position="306"/>
        <end position="327"/>
    </location>
</feature>
<dbReference type="Gene3D" id="3.90.550.10">
    <property type="entry name" value="Spore Coat Polysaccharide Biosynthesis Protein SpsA, Chain A"/>
    <property type="match status" value="1"/>
</dbReference>
<dbReference type="PANTHER" id="PTHR43685:SF3">
    <property type="entry name" value="SLR2126 PROTEIN"/>
    <property type="match status" value="1"/>
</dbReference>